<proteinExistence type="predicted"/>
<organism evidence="4 5">
    <name type="scientific">Polyangium sorediatum</name>
    <dbReference type="NCBI Taxonomy" id="889274"/>
    <lineage>
        <taxon>Bacteria</taxon>
        <taxon>Pseudomonadati</taxon>
        <taxon>Myxococcota</taxon>
        <taxon>Polyangia</taxon>
        <taxon>Polyangiales</taxon>
        <taxon>Polyangiaceae</taxon>
        <taxon>Polyangium</taxon>
    </lineage>
</organism>
<dbReference type="Proteomes" id="UP001160301">
    <property type="component" value="Unassembled WGS sequence"/>
</dbReference>
<name>A0ABT6NNY7_9BACT</name>
<dbReference type="PROSITE" id="PS51257">
    <property type="entry name" value="PROKAR_LIPOPROTEIN"/>
    <property type="match status" value="1"/>
</dbReference>
<feature type="compositionally biased region" description="Gly residues" evidence="1">
    <location>
        <begin position="60"/>
        <end position="79"/>
    </location>
</feature>
<dbReference type="PANTHER" id="PTHR23150">
    <property type="entry name" value="SULFATASE MODIFYING FACTOR 1, 2"/>
    <property type="match status" value="1"/>
</dbReference>
<evidence type="ECO:0000256" key="2">
    <source>
        <dbReference type="SAM" id="SignalP"/>
    </source>
</evidence>
<feature type="chain" id="PRO_5046665219" evidence="2">
    <location>
        <begin position="30"/>
        <end position="309"/>
    </location>
</feature>
<gene>
    <name evidence="4" type="ORF">QHF89_10875</name>
</gene>
<dbReference type="EMBL" id="JARZHI010000007">
    <property type="protein sequence ID" value="MDI1430003.1"/>
    <property type="molecule type" value="Genomic_DNA"/>
</dbReference>
<evidence type="ECO:0000313" key="5">
    <source>
        <dbReference type="Proteomes" id="UP001160301"/>
    </source>
</evidence>
<protein>
    <submittedName>
        <fullName evidence="4">SUMF1/EgtB/PvdO family nonheme iron enzyme</fullName>
    </submittedName>
</protein>
<dbReference type="InterPro" id="IPR051043">
    <property type="entry name" value="Sulfatase_Mod_Factor_Kinase"/>
</dbReference>
<feature type="domain" description="Sulfatase-modifying factor enzyme-like" evidence="3">
    <location>
        <begin position="91"/>
        <end position="305"/>
    </location>
</feature>
<dbReference type="Gene3D" id="3.90.1580.10">
    <property type="entry name" value="paralog of FGE (formylglycine-generating enzyme)"/>
    <property type="match status" value="1"/>
</dbReference>
<feature type="region of interest" description="Disordered" evidence="1">
    <location>
        <begin position="60"/>
        <end position="83"/>
    </location>
</feature>
<dbReference type="InterPro" id="IPR005532">
    <property type="entry name" value="SUMF_dom"/>
</dbReference>
<evidence type="ECO:0000259" key="3">
    <source>
        <dbReference type="Pfam" id="PF03781"/>
    </source>
</evidence>
<keyword evidence="2" id="KW-0732">Signal</keyword>
<comment type="caution">
    <text evidence="4">The sequence shown here is derived from an EMBL/GenBank/DDBJ whole genome shotgun (WGS) entry which is preliminary data.</text>
</comment>
<dbReference type="SUPFAM" id="SSF56436">
    <property type="entry name" value="C-type lectin-like"/>
    <property type="match status" value="1"/>
</dbReference>
<keyword evidence="5" id="KW-1185">Reference proteome</keyword>
<accession>A0ABT6NNY7</accession>
<feature type="signal peptide" evidence="2">
    <location>
        <begin position="1"/>
        <end position="29"/>
    </location>
</feature>
<dbReference type="Pfam" id="PF03781">
    <property type="entry name" value="FGE-sulfatase"/>
    <property type="match status" value="1"/>
</dbReference>
<evidence type="ECO:0000256" key="1">
    <source>
        <dbReference type="SAM" id="MobiDB-lite"/>
    </source>
</evidence>
<reference evidence="4 5" key="1">
    <citation type="submission" date="2023-04" db="EMBL/GenBank/DDBJ databases">
        <title>The genome sequence of Polyangium sorediatum DSM14670.</title>
        <authorList>
            <person name="Zhang X."/>
        </authorList>
    </citation>
    <scope>NUCLEOTIDE SEQUENCE [LARGE SCALE GENOMIC DNA]</scope>
    <source>
        <strain evidence="4 5">DSM 14670</strain>
    </source>
</reference>
<dbReference type="InterPro" id="IPR016187">
    <property type="entry name" value="CTDL_fold"/>
</dbReference>
<evidence type="ECO:0000313" key="4">
    <source>
        <dbReference type="EMBL" id="MDI1430003.1"/>
    </source>
</evidence>
<dbReference type="PANTHER" id="PTHR23150:SF19">
    <property type="entry name" value="FORMYLGLYCINE-GENERATING ENZYME"/>
    <property type="match status" value="1"/>
</dbReference>
<dbReference type="InterPro" id="IPR042095">
    <property type="entry name" value="SUMF_sf"/>
</dbReference>
<sequence>MKEEMGRTMKSRSAWTLPAGMLILLVACAPELQTTGGAGSGGSGGAGGIGGGGGIGGDGAGGSGGSGGTGGSGGSGGGPLACPDIPNTPTMAMVQAPNGGPFYCIDSTEVTNAQYLAWTKSMPMMAQPSQCDWNTTFLPTNMTPENSVPVANVDWCDAFAFCAAHGKRLCGQIAGGALPLTESAGNPAKSQWHNACAGGGAKAHPYGDAYNPTACNGQSSEHNDVVPVKNLPTCEGGFPGIFDMSGNVWEWEDSCDETPGDMPADNSCRRRGGGYTTLDHDMDCSSASTTLARGSSNPNTGFRCCADLP</sequence>